<feature type="domain" description="MADF" evidence="2">
    <location>
        <begin position="49"/>
        <end position="147"/>
    </location>
</feature>
<comment type="caution">
    <text evidence="3">The sequence shown here is derived from an EMBL/GenBank/DDBJ whole genome shotgun (WGS) entry which is preliminary data.</text>
</comment>
<evidence type="ECO:0000313" key="3">
    <source>
        <dbReference type="EMBL" id="KHN88061.1"/>
    </source>
</evidence>
<dbReference type="PANTHER" id="PTHR12243:SF67">
    <property type="entry name" value="COREPRESSOR OF PANGOLIN, ISOFORM A-RELATED"/>
    <property type="match status" value="1"/>
</dbReference>
<dbReference type="InterPro" id="IPR039353">
    <property type="entry name" value="TF_Adf1"/>
</dbReference>
<proteinExistence type="predicted"/>
<evidence type="ECO:0000259" key="2">
    <source>
        <dbReference type="PROSITE" id="PS51029"/>
    </source>
</evidence>
<dbReference type="GO" id="GO:0005667">
    <property type="term" value="C:transcription regulator complex"/>
    <property type="evidence" value="ECO:0007669"/>
    <property type="project" value="TreeGrafter"/>
</dbReference>
<sequence length="615" mass="70559">MPVPVMLDPPHVCASHQRSSSPMQFADNAEWDVGEEEADTKWSRETRMTLIREVRMRPRLWAPQQNTHRDPATIATLRRDIAQVMSNKFNLPFTGDDIARQWKYLKDQHKRYLRKRQRFESDDRLKSHKVPVFQYAKIMNFLVEESPFHASHVTLDSSQSSLCDPQQLQPEVETRACSSRGSDSTQDEDRKEIHLLPSTMATIHDASFSIFEQQLQQDNSHSRMEENTEWRNGVIASEQMSRKSFDEACTFQQTCHSALDEHEQFGKTVTAALRRAAAQNPAIAQRFRIGVTKMLVELEEEVMVVSKTVTAALRRAAAQNPAIAQRFRIGVTKMLVELEEEVMVVKMDVAEEGLEARWSTEARVMLINEVRARPALWAISQQSKRRDPTVAELRRQIAKLISAKFGFSVTSEDVVQQWKYLNRHHKNYLRNRGRFENDGPIKQHKHPIFRYARHMRFLEDRQCFSNDDEQSVASGGGQLVQQEAETFAWSASSNGVANEWEKDSPILIETTDMRQECLSVAKDNVETKIVSSDVSGRWTAEDLMEQMDTKMDDDEPSSSVDDENDEIGRMVASALRRAEMHDTTIAQQLRNGSSCACCLRHFPWISDQSPLLLCS</sequence>
<gene>
    <name evidence="3" type="ORF">Tcan_08913</name>
</gene>
<dbReference type="EMBL" id="JPKZ01000272">
    <property type="protein sequence ID" value="KHN88061.1"/>
    <property type="molecule type" value="Genomic_DNA"/>
</dbReference>
<accession>A0A0B2VWY6</accession>
<evidence type="ECO:0000256" key="1">
    <source>
        <dbReference type="SAM" id="MobiDB-lite"/>
    </source>
</evidence>
<dbReference type="AlphaFoldDB" id="A0A0B2VWY6"/>
<feature type="domain" description="MADF" evidence="2">
    <location>
        <begin position="365"/>
        <end position="463"/>
    </location>
</feature>
<dbReference type="GO" id="GO:0006357">
    <property type="term" value="P:regulation of transcription by RNA polymerase II"/>
    <property type="evidence" value="ECO:0007669"/>
    <property type="project" value="TreeGrafter"/>
</dbReference>
<dbReference type="PANTHER" id="PTHR12243">
    <property type="entry name" value="MADF DOMAIN TRANSCRIPTION FACTOR"/>
    <property type="match status" value="1"/>
</dbReference>
<keyword evidence="4" id="KW-1185">Reference proteome</keyword>
<dbReference type="InterPro" id="IPR006578">
    <property type="entry name" value="MADF-dom"/>
</dbReference>
<dbReference type="GO" id="GO:0005634">
    <property type="term" value="C:nucleus"/>
    <property type="evidence" value="ECO:0007669"/>
    <property type="project" value="TreeGrafter"/>
</dbReference>
<reference evidence="3 4" key="1">
    <citation type="submission" date="2014-11" db="EMBL/GenBank/DDBJ databases">
        <title>Genetic blueprint of the zoonotic pathogen Toxocara canis.</title>
        <authorList>
            <person name="Zhu X.-Q."/>
            <person name="Korhonen P.K."/>
            <person name="Cai H."/>
            <person name="Young N.D."/>
            <person name="Nejsum P."/>
            <person name="von Samson-Himmelstjerna G."/>
            <person name="Boag P.R."/>
            <person name="Tan P."/>
            <person name="Li Q."/>
            <person name="Min J."/>
            <person name="Yang Y."/>
            <person name="Wang X."/>
            <person name="Fang X."/>
            <person name="Hall R.S."/>
            <person name="Hofmann A."/>
            <person name="Sternberg P.W."/>
            <person name="Jex A.R."/>
            <person name="Gasser R.B."/>
        </authorList>
    </citation>
    <scope>NUCLEOTIDE SEQUENCE [LARGE SCALE GENOMIC DNA]</scope>
    <source>
        <strain evidence="3">PN_DK_2014</strain>
    </source>
</reference>
<evidence type="ECO:0000313" key="4">
    <source>
        <dbReference type="Proteomes" id="UP000031036"/>
    </source>
</evidence>
<dbReference type="Pfam" id="PF10545">
    <property type="entry name" value="MADF_DNA_bdg"/>
    <property type="match status" value="2"/>
</dbReference>
<organism evidence="3 4">
    <name type="scientific">Toxocara canis</name>
    <name type="common">Canine roundworm</name>
    <dbReference type="NCBI Taxonomy" id="6265"/>
    <lineage>
        <taxon>Eukaryota</taxon>
        <taxon>Metazoa</taxon>
        <taxon>Ecdysozoa</taxon>
        <taxon>Nematoda</taxon>
        <taxon>Chromadorea</taxon>
        <taxon>Rhabditida</taxon>
        <taxon>Spirurina</taxon>
        <taxon>Ascaridomorpha</taxon>
        <taxon>Ascaridoidea</taxon>
        <taxon>Toxocaridae</taxon>
        <taxon>Toxocara</taxon>
    </lineage>
</organism>
<dbReference type="PROSITE" id="PS51029">
    <property type="entry name" value="MADF"/>
    <property type="match status" value="2"/>
</dbReference>
<protein>
    <recommendedName>
        <fullName evidence="2">MADF domain-containing protein</fullName>
    </recommendedName>
</protein>
<dbReference type="Proteomes" id="UP000031036">
    <property type="component" value="Unassembled WGS sequence"/>
</dbReference>
<name>A0A0B2VWY6_TOXCA</name>
<feature type="region of interest" description="Disordered" evidence="1">
    <location>
        <begin position="160"/>
        <end position="191"/>
    </location>
</feature>
<feature type="compositionally biased region" description="Polar residues" evidence="1">
    <location>
        <begin position="160"/>
        <end position="169"/>
    </location>
</feature>
<dbReference type="SMART" id="SM00595">
    <property type="entry name" value="MADF"/>
    <property type="match status" value="2"/>
</dbReference>